<evidence type="ECO:0000313" key="4">
    <source>
        <dbReference type="Proteomes" id="UP000248806"/>
    </source>
</evidence>
<feature type="transmembrane region" description="Helical" evidence="2">
    <location>
        <begin position="26"/>
        <end position="51"/>
    </location>
</feature>
<proteinExistence type="predicted"/>
<keyword evidence="2" id="KW-1133">Transmembrane helix</keyword>
<dbReference type="EMBL" id="QKUF01000009">
    <property type="protein sequence ID" value="PZW29172.1"/>
    <property type="molecule type" value="Genomic_DNA"/>
</dbReference>
<dbReference type="Proteomes" id="UP000248806">
    <property type="component" value="Unassembled WGS sequence"/>
</dbReference>
<protein>
    <submittedName>
        <fullName evidence="3">Uncharacterized protein</fullName>
    </submittedName>
</protein>
<organism evidence="3 4">
    <name type="scientific">Thermosporothrix hazakensis</name>
    <dbReference type="NCBI Taxonomy" id="644383"/>
    <lineage>
        <taxon>Bacteria</taxon>
        <taxon>Bacillati</taxon>
        <taxon>Chloroflexota</taxon>
        <taxon>Ktedonobacteria</taxon>
        <taxon>Ktedonobacterales</taxon>
        <taxon>Thermosporotrichaceae</taxon>
        <taxon>Thermosporothrix</taxon>
    </lineage>
</organism>
<reference evidence="3 4" key="1">
    <citation type="submission" date="2018-06" db="EMBL/GenBank/DDBJ databases">
        <title>Genomic Encyclopedia of Archaeal and Bacterial Type Strains, Phase II (KMG-II): from individual species to whole genera.</title>
        <authorList>
            <person name="Goeker M."/>
        </authorList>
    </citation>
    <scope>NUCLEOTIDE SEQUENCE [LARGE SCALE GENOMIC DNA]</scope>
    <source>
        <strain evidence="3 4">ATCC BAA-1881</strain>
    </source>
</reference>
<feature type="compositionally biased region" description="Pro residues" evidence="1">
    <location>
        <begin position="60"/>
        <end position="78"/>
    </location>
</feature>
<evidence type="ECO:0000256" key="1">
    <source>
        <dbReference type="SAM" id="MobiDB-lite"/>
    </source>
</evidence>
<evidence type="ECO:0000313" key="3">
    <source>
        <dbReference type="EMBL" id="PZW29172.1"/>
    </source>
</evidence>
<comment type="caution">
    <text evidence="3">The sequence shown here is derived from an EMBL/GenBank/DDBJ whole genome shotgun (WGS) entry which is preliminary data.</text>
</comment>
<gene>
    <name evidence="3" type="ORF">EI42_02893</name>
</gene>
<dbReference type="OrthoDB" id="9812120at2"/>
<accession>A0A326U6D6</accession>
<keyword evidence="4" id="KW-1185">Reference proteome</keyword>
<dbReference type="AlphaFoldDB" id="A0A326U6D6"/>
<keyword evidence="2" id="KW-0472">Membrane</keyword>
<name>A0A326U6D6_THEHA</name>
<evidence type="ECO:0000256" key="2">
    <source>
        <dbReference type="SAM" id="Phobius"/>
    </source>
</evidence>
<feature type="region of interest" description="Disordered" evidence="1">
    <location>
        <begin position="59"/>
        <end position="78"/>
    </location>
</feature>
<keyword evidence="2" id="KW-0812">Transmembrane</keyword>
<sequence length="365" mass="40666">MYQPNPPQMPQYPQQPPKKPRKKAGLIALILLLVVCVLVLVGISVVVPTFMADALSLAPTPTPSPTKPPTPTPSPTPAFNPDVGAILPKNRVVAFYAIPGAPATGPAYQLTDTMLEQLKQQGAAYEQIDPEHPVKLGIDLVVSVPDGSPGPQHTYSHHVDEATIQQYIDFCQEHDLLLFLDLNFGQSAIMPEVNFFLPYLQKYSFVHMAVDPEWMFPRHDGVPGTNLSNVRASDLNPIIEAVAEIPMKYHVPRKMLIIHQYRPSGDDLKNPYDASKAEIADKRNLRFDPRVDVVLHVDSVGGYPGDHEDKVEQYTQWVQGDMQKYNNFKYGGFKIFYKIESKTGIMTPDEVMKLDPAPLVITYGN</sequence>
<dbReference type="RefSeq" id="WP_111323122.1">
    <property type="nucleotide sequence ID" value="NZ_BIFX01000001.1"/>
</dbReference>